<feature type="transmembrane region" description="Helical" evidence="1">
    <location>
        <begin position="92"/>
        <end position="112"/>
    </location>
</feature>
<proteinExistence type="predicted"/>
<feature type="transmembrane region" description="Helical" evidence="1">
    <location>
        <begin position="215"/>
        <end position="237"/>
    </location>
</feature>
<evidence type="ECO:0000313" key="2">
    <source>
        <dbReference type="EMBL" id="SCF49170.1"/>
    </source>
</evidence>
<dbReference type="AlphaFoldDB" id="A0A1C5AVC9"/>
<protein>
    <recommendedName>
        <fullName evidence="4">DUF4184 family protein</fullName>
    </recommendedName>
</protein>
<organism evidence="2 3">
    <name type="scientific">Micromonospora carbonacea</name>
    <dbReference type="NCBI Taxonomy" id="47853"/>
    <lineage>
        <taxon>Bacteria</taxon>
        <taxon>Bacillati</taxon>
        <taxon>Actinomycetota</taxon>
        <taxon>Actinomycetes</taxon>
        <taxon>Micromonosporales</taxon>
        <taxon>Micromonosporaceae</taxon>
        <taxon>Micromonospora</taxon>
    </lineage>
</organism>
<dbReference type="RefSeq" id="WP_074478966.1">
    <property type="nucleotide sequence ID" value="NZ_FMCT01000021.1"/>
</dbReference>
<sequence>MPFTGSHPAAVLPFARSAMPLSALAIGSMAPDLPLYAPMPYTTRLSHHLVGVVTVDVLAGLVGYVVWIALLRPFVVAYAPSAVGRRIGPSSAAGPGWVVAALGVGALTHVLWDGFTHGGGWGTRLVPALDERIGALPAHEWAQYASSLVGAAAICWWAARRWRTATEDRDPQRPAAERLVPSRLLAAALVSVGVLAGAALGFRHGVAQPDPVRSALFHVAVRGTDVGLVITLCIALIHRRAARRHPAGSDRHRPTS</sequence>
<evidence type="ECO:0000256" key="1">
    <source>
        <dbReference type="SAM" id="Phobius"/>
    </source>
</evidence>
<feature type="transmembrane region" description="Helical" evidence="1">
    <location>
        <begin position="180"/>
        <end position="203"/>
    </location>
</feature>
<evidence type="ECO:0008006" key="4">
    <source>
        <dbReference type="Google" id="ProtNLM"/>
    </source>
</evidence>
<dbReference type="InterPro" id="IPR025238">
    <property type="entry name" value="DUF4184"/>
</dbReference>
<keyword evidence="1" id="KW-0812">Transmembrane</keyword>
<keyword evidence="3" id="KW-1185">Reference proteome</keyword>
<dbReference type="EMBL" id="FMCT01000021">
    <property type="protein sequence ID" value="SCF49170.1"/>
    <property type="molecule type" value="Genomic_DNA"/>
</dbReference>
<keyword evidence="1" id="KW-0472">Membrane</keyword>
<feature type="transmembrane region" description="Helical" evidence="1">
    <location>
        <begin position="141"/>
        <end position="159"/>
    </location>
</feature>
<dbReference type="Pfam" id="PF13803">
    <property type="entry name" value="DUF4184"/>
    <property type="match status" value="1"/>
</dbReference>
<accession>A0A1C5AVC9</accession>
<name>A0A1C5AVC9_9ACTN</name>
<dbReference type="Proteomes" id="UP000183585">
    <property type="component" value="Unassembled WGS sequence"/>
</dbReference>
<reference evidence="3" key="1">
    <citation type="submission" date="2016-06" db="EMBL/GenBank/DDBJ databases">
        <authorList>
            <person name="Varghese N."/>
            <person name="Submissions Spin"/>
        </authorList>
    </citation>
    <scope>NUCLEOTIDE SEQUENCE [LARGE SCALE GENOMIC DNA]</scope>
    <source>
        <strain evidence="3">DSM 43168</strain>
    </source>
</reference>
<feature type="transmembrane region" description="Helical" evidence="1">
    <location>
        <begin position="49"/>
        <end position="71"/>
    </location>
</feature>
<gene>
    <name evidence="2" type="ORF">GA0070563_12134</name>
</gene>
<keyword evidence="1" id="KW-1133">Transmembrane helix</keyword>
<evidence type="ECO:0000313" key="3">
    <source>
        <dbReference type="Proteomes" id="UP000183585"/>
    </source>
</evidence>